<dbReference type="GO" id="GO:0008046">
    <property type="term" value="F:axon guidance receptor activity"/>
    <property type="evidence" value="ECO:0007669"/>
    <property type="project" value="TreeGrafter"/>
</dbReference>
<dbReference type="PANTHER" id="PTHR45080">
    <property type="entry name" value="CONTACTIN 5"/>
    <property type="match status" value="1"/>
</dbReference>
<evidence type="ECO:0000256" key="4">
    <source>
        <dbReference type="ARBA" id="ARBA00022737"/>
    </source>
</evidence>
<evidence type="ECO:0000256" key="3">
    <source>
        <dbReference type="ARBA" id="ARBA00022729"/>
    </source>
</evidence>
<feature type="region of interest" description="Disordered" evidence="11">
    <location>
        <begin position="373"/>
        <end position="392"/>
    </location>
</feature>
<evidence type="ECO:0000256" key="2">
    <source>
        <dbReference type="ARBA" id="ARBA00022692"/>
    </source>
</evidence>
<feature type="domain" description="Ig-like" evidence="13">
    <location>
        <begin position="116"/>
        <end position="202"/>
    </location>
</feature>
<keyword evidence="6" id="KW-1133">Transmembrane helix</keyword>
<evidence type="ECO:0000256" key="7">
    <source>
        <dbReference type="ARBA" id="ARBA00023136"/>
    </source>
</evidence>
<evidence type="ECO:0000313" key="15">
    <source>
        <dbReference type="Proteomes" id="UP001230051"/>
    </source>
</evidence>
<dbReference type="GO" id="GO:0050808">
    <property type="term" value="P:synapse organization"/>
    <property type="evidence" value="ECO:0007669"/>
    <property type="project" value="TreeGrafter"/>
</dbReference>
<dbReference type="SMART" id="SM00408">
    <property type="entry name" value="IGc2"/>
    <property type="match status" value="3"/>
</dbReference>
<comment type="subcellular location">
    <subcellularLocation>
        <location evidence="1">Membrane</location>
        <topology evidence="1">Single-pass membrane protein</topology>
    </subcellularLocation>
</comment>
<dbReference type="GO" id="GO:0043025">
    <property type="term" value="C:neuronal cell body"/>
    <property type="evidence" value="ECO:0007669"/>
    <property type="project" value="TreeGrafter"/>
</dbReference>
<dbReference type="AlphaFoldDB" id="A0AAD8CP99"/>
<dbReference type="InterPro" id="IPR003599">
    <property type="entry name" value="Ig_sub"/>
</dbReference>
<feature type="signal peptide" evidence="12">
    <location>
        <begin position="1"/>
        <end position="19"/>
    </location>
</feature>
<dbReference type="InterPro" id="IPR007110">
    <property type="entry name" value="Ig-like_dom"/>
</dbReference>
<dbReference type="InterPro" id="IPR013783">
    <property type="entry name" value="Ig-like_fold"/>
</dbReference>
<dbReference type="Gene3D" id="2.60.40.10">
    <property type="entry name" value="Immunoglobulins"/>
    <property type="match status" value="3"/>
</dbReference>
<dbReference type="SUPFAM" id="SSF48726">
    <property type="entry name" value="Immunoglobulin"/>
    <property type="match status" value="3"/>
</dbReference>
<keyword evidence="4" id="KW-0677">Repeat</keyword>
<evidence type="ECO:0000256" key="11">
    <source>
        <dbReference type="SAM" id="MobiDB-lite"/>
    </source>
</evidence>
<gene>
    <name evidence="14" type="primary">ncam1-a</name>
    <name evidence="14" type="ORF">AOXY_G27541</name>
</gene>
<keyword evidence="9" id="KW-0325">Glycoprotein</keyword>
<dbReference type="Proteomes" id="UP001230051">
    <property type="component" value="Unassembled WGS sequence"/>
</dbReference>
<dbReference type="SMART" id="SM00409">
    <property type="entry name" value="IG"/>
    <property type="match status" value="3"/>
</dbReference>
<dbReference type="PRINTS" id="PR01838">
    <property type="entry name" value="NCAMFAMILY"/>
</dbReference>
<keyword evidence="5" id="KW-0130">Cell adhesion</keyword>
<reference evidence="14" key="1">
    <citation type="submission" date="2022-02" db="EMBL/GenBank/DDBJ databases">
        <title>Atlantic sturgeon de novo genome assembly.</title>
        <authorList>
            <person name="Stock M."/>
            <person name="Klopp C."/>
            <person name="Guiguen Y."/>
            <person name="Cabau C."/>
            <person name="Parinello H."/>
            <person name="Santidrian Yebra-Pimentel E."/>
            <person name="Kuhl H."/>
            <person name="Dirks R.P."/>
            <person name="Guessner J."/>
            <person name="Wuertz S."/>
            <person name="Du K."/>
            <person name="Schartl M."/>
        </authorList>
    </citation>
    <scope>NUCLEOTIDE SEQUENCE</scope>
    <source>
        <strain evidence="14">STURGEONOMICS-FGT-2020</strain>
        <tissue evidence="14">Whole blood</tissue>
    </source>
</reference>
<evidence type="ECO:0000259" key="13">
    <source>
        <dbReference type="PROSITE" id="PS50835"/>
    </source>
</evidence>
<keyword evidence="7" id="KW-0472">Membrane</keyword>
<evidence type="ECO:0000256" key="5">
    <source>
        <dbReference type="ARBA" id="ARBA00022889"/>
    </source>
</evidence>
<evidence type="ECO:0000313" key="14">
    <source>
        <dbReference type="EMBL" id="KAK1155153.1"/>
    </source>
</evidence>
<dbReference type="Pfam" id="PF07679">
    <property type="entry name" value="I-set"/>
    <property type="match status" value="2"/>
</dbReference>
<dbReference type="Pfam" id="PF13927">
    <property type="entry name" value="Ig_3"/>
    <property type="match status" value="1"/>
</dbReference>
<evidence type="ECO:0000256" key="9">
    <source>
        <dbReference type="ARBA" id="ARBA00023180"/>
    </source>
</evidence>
<dbReference type="EMBL" id="JAGXEW010000032">
    <property type="protein sequence ID" value="KAK1155153.1"/>
    <property type="molecule type" value="Genomic_DNA"/>
</dbReference>
<dbReference type="InterPro" id="IPR009138">
    <property type="entry name" value="Neural_cell_adh"/>
</dbReference>
<keyword evidence="3 12" id="KW-0732">Signal</keyword>
<feature type="domain" description="Ig-like" evidence="13">
    <location>
        <begin position="209"/>
        <end position="300"/>
    </location>
</feature>
<dbReference type="FunFam" id="2.60.40.10:FF:000017">
    <property type="entry name" value="Down syndrome cell adhesion molecule b"/>
    <property type="match status" value="1"/>
</dbReference>
<dbReference type="GO" id="GO:0007156">
    <property type="term" value="P:homophilic cell adhesion via plasma membrane adhesion molecules"/>
    <property type="evidence" value="ECO:0007669"/>
    <property type="project" value="TreeGrafter"/>
</dbReference>
<dbReference type="GO" id="GO:0005886">
    <property type="term" value="C:plasma membrane"/>
    <property type="evidence" value="ECO:0007669"/>
    <property type="project" value="TreeGrafter"/>
</dbReference>
<sequence length="392" mass="42857">MKSMLLFIWGLLLVTTAETRVEIIPSLGYIELNESKVFVCAVEGAVQEMKWIHSSGKPIKEGEDERLQVEQAGKMVSKLVIRDAQLPDAGRYQCVCHFNESYTETAFVTVTIIQKPTFLNPKTYHEFLEGSDALVPCDVTGIPQPLVTWKRKGQDVMRTEDGRFLLTAQGLLIRGVRGSDQGLYRCEGRIVDRGEVHILDISVVVNDPPTARIREGEVNAMAGSGINVSLTCLVNGHPHPYINWTRNGDPVVAEPGRFGFNSDQSVLTIYAVEKTDEGQYTCIATNKMNSSSANVTLHVSANQTEEEVPSPHSTRHTAQAPDGQAAVVSILDGMEAQQAAQLAVLQRLAAQQEILARRVAEIGAEISRLTFLQSLSPPEKAQDSPASAVPPV</sequence>
<keyword evidence="2" id="KW-0812">Transmembrane</keyword>
<accession>A0AAD8CP99</accession>
<feature type="chain" id="PRO_5042278871" evidence="12">
    <location>
        <begin position="20"/>
        <end position="392"/>
    </location>
</feature>
<evidence type="ECO:0000256" key="1">
    <source>
        <dbReference type="ARBA" id="ARBA00004167"/>
    </source>
</evidence>
<evidence type="ECO:0000256" key="6">
    <source>
        <dbReference type="ARBA" id="ARBA00022989"/>
    </source>
</evidence>
<dbReference type="InterPro" id="IPR036179">
    <property type="entry name" value="Ig-like_dom_sf"/>
</dbReference>
<dbReference type="PROSITE" id="PS50835">
    <property type="entry name" value="IG_LIKE"/>
    <property type="match status" value="3"/>
</dbReference>
<dbReference type="PANTHER" id="PTHR45080:SF29">
    <property type="entry name" value="NEURAL CELL ADHESION MOLECULE 1-LIKE ISOFORM X1"/>
    <property type="match status" value="1"/>
</dbReference>
<keyword evidence="15" id="KW-1185">Reference proteome</keyword>
<keyword evidence="10" id="KW-0393">Immunoglobulin domain</keyword>
<dbReference type="GO" id="GO:0030424">
    <property type="term" value="C:axon"/>
    <property type="evidence" value="ECO:0007669"/>
    <property type="project" value="TreeGrafter"/>
</dbReference>
<keyword evidence="8" id="KW-1015">Disulfide bond</keyword>
<proteinExistence type="predicted"/>
<organism evidence="14 15">
    <name type="scientific">Acipenser oxyrinchus oxyrinchus</name>
    <dbReference type="NCBI Taxonomy" id="40147"/>
    <lineage>
        <taxon>Eukaryota</taxon>
        <taxon>Metazoa</taxon>
        <taxon>Chordata</taxon>
        <taxon>Craniata</taxon>
        <taxon>Vertebrata</taxon>
        <taxon>Euteleostomi</taxon>
        <taxon>Actinopterygii</taxon>
        <taxon>Chondrostei</taxon>
        <taxon>Acipenseriformes</taxon>
        <taxon>Acipenseridae</taxon>
        <taxon>Acipenser</taxon>
    </lineage>
</organism>
<dbReference type="InterPro" id="IPR013098">
    <property type="entry name" value="Ig_I-set"/>
</dbReference>
<comment type="caution">
    <text evidence="14">The sequence shown here is derived from an EMBL/GenBank/DDBJ whole genome shotgun (WGS) entry which is preliminary data.</text>
</comment>
<evidence type="ECO:0000256" key="12">
    <source>
        <dbReference type="SAM" id="SignalP"/>
    </source>
</evidence>
<name>A0AAD8CP99_ACIOX</name>
<evidence type="ECO:0000256" key="8">
    <source>
        <dbReference type="ARBA" id="ARBA00023157"/>
    </source>
</evidence>
<dbReference type="InterPro" id="IPR003598">
    <property type="entry name" value="Ig_sub2"/>
</dbReference>
<protein>
    <submittedName>
        <fullName evidence="14">Neural cell adhesion molecule 1-like</fullName>
    </submittedName>
</protein>
<evidence type="ECO:0000256" key="10">
    <source>
        <dbReference type="ARBA" id="ARBA00023319"/>
    </source>
</evidence>
<dbReference type="InterPro" id="IPR050958">
    <property type="entry name" value="Cell_Adh-Cytoskel_Orgn"/>
</dbReference>
<feature type="domain" description="Ig-like" evidence="13">
    <location>
        <begin position="25"/>
        <end position="111"/>
    </location>
</feature>